<dbReference type="Proteomes" id="UP000478052">
    <property type="component" value="Unassembled WGS sequence"/>
</dbReference>
<keyword evidence="1" id="KW-0418">Kinase</keyword>
<evidence type="ECO:0000313" key="2">
    <source>
        <dbReference type="Proteomes" id="UP000478052"/>
    </source>
</evidence>
<accession>A0A6G0YN71</accession>
<dbReference type="GO" id="GO:0016301">
    <property type="term" value="F:kinase activity"/>
    <property type="evidence" value="ECO:0007669"/>
    <property type="project" value="UniProtKB-KW"/>
</dbReference>
<evidence type="ECO:0000313" key="1">
    <source>
        <dbReference type="EMBL" id="KAF0758862.1"/>
    </source>
</evidence>
<dbReference type="EMBL" id="VUJU01003176">
    <property type="protein sequence ID" value="KAF0758862.1"/>
    <property type="molecule type" value="Genomic_DNA"/>
</dbReference>
<comment type="caution">
    <text evidence="1">The sequence shown here is derived from an EMBL/GenBank/DDBJ whole genome shotgun (WGS) entry which is preliminary data.</text>
</comment>
<keyword evidence="1" id="KW-0808">Transferase</keyword>
<proteinExistence type="predicted"/>
<keyword evidence="2" id="KW-1185">Reference proteome</keyword>
<sequence>MLKLLLQKRKQLDDKQTINYVNEIESLCKRINPTMPESEIIHTVMKDLKPNIIRQIGIMENNNTLKQLKDNLRKFDLIEFMIARELDQ</sequence>
<name>A0A6G0YN71_APHCR</name>
<organism evidence="1 2">
    <name type="scientific">Aphis craccivora</name>
    <name type="common">Cowpea aphid</name>
    <dbReference type="NCBI Taxonomy" id="307492"/>
    <lineage>
        <taxon>Eukaryota</taxon>
        <taxon>Metazoa</taxon>
        <taxon>Ecdysozoa</taxon>
        <taxon>Arthropoda</taxon>
        <taxon>Hexapoda</taxon>
        <taxon>Insecta</taxon>
        <taxon>Pterygota</taxon>
        <taxon>Neoptera</taxon>
        <taxon>Paraneoptera</taxon>
        <taxon>Hemiptera</taxon>
        <taxon>Sternorrhyncha</taxon>
        <taxon>Aphidomorpha</taxon>
        <taxon>Aphidoidea</taxon>
        <taxon>Aphididae</taxon>
        <taxon>Aphidini</taxon>
        <taxon>Aphis</taxon>
        <taxon>Aphis</taxon>
    </lineage>
</organism>
<gene>
    <name evidence="1" type="ORF">FWK35_00012623</name>
</gene>
<dbReference type="AlphaFoldDB" id="A0A6G0YN71"/>
<reference evidence="1 2" key="1">
    <citation type="submission" date="2019-08" db="EMBL/GenBank/DDBJ databases">
        <title>Whole genome of Aphis craccivora.</title>
        <authorList>
            <person name="Voronova N.V."/>
            <person name="Shulinski R.S."/>
            <person name="Bandarenka Y.V."/>
            <person name="Zhorov D.G."/>
            <person name="Warner D."/>
        </authorList>
    </citation>
    <scope>NUCLEOTIDE SEQUENCE [LARGE SCALE GENOMIC DNA]</scope>
    <source>
        <strain evidence="1">180601</strain>
        <tissue evidence="1">Whole Body</tissue>
    </source>
</reference>
<dbReference type="OrthoDB" id="6622160at2759"/>
<protein>
    <submittedName>
        <fullName evidence="1">Putative serine/threonine-protein kinase clkA</fullName>
    </submittedName>
</protein>